<name>A0A6J7X4L6_9CAUD</name>
<dbReference type="EMBL" id="LR798356">
    <property type="protein sequence ID" value="CAB5225839.1"/>
    <property type="molecule type" value="Genomic_DNA"/>
</dbReference>
<accession>A0A6J7X4L6</accession>
<feature type="compositionally biased region" description="Basic and acidic residues" evidence="1">
    <location>
        <begin position="35"/>
        <end position="52"/>
    </location>
</feature>
<feature type="region of interest" description="Disordered" evidence="1">
    <location>
        <begin position="33"/>
        <end position="52"/>
    </location>
</feature>
<dbReference type="InterPro" id="IPR011604">
    <property type="entry name" value="PDDEXK-like_dom_sf"/>
</dbReference>
<organism evidence="2">
    <name type="scientific">uncultured Caudovirales phage</name>
    <dbReference type="NCBI Taxonomy" id="2100421"/>
    <lineage>
        <taxon>Viruses</taxon>
        <taxon>Duplodnaviria</taxon>
        <taxon>Heunggongvirae</taxon>
        <taxon>Uroviricota</taxon>
        <taxon>Caudoviricetes</taxon>
        <taxon>Peduoviridae</taxon>
        <taxon>Maltschvirus</taxon>
        <taxon>Maltschvirus maltsch</taxon>
    </lineage>
</organism>
<evidence type="ECO:0000256" key="1">
    <source>
        <dbReference type="SAM" id="MobiDB-lite"/>
    </source>
</evidence>
<proteinExistence type="predicted"/>
<reference evidence="2" key="1">
    <citation type="submission" date="2020-05" db="EMBL/GenBank/DDBJ databases">
        <authorList>
            <person name="Chiriac C."/>
            <person name="Salcher M."/>
            <person name="Ghai R."/>
            <person name="Kavagutti S V."/>
        </authorList>
    </citation>
    <scope>NUCLEOTIDE SEQUENCE</scope>
</reference>
<dbReference type="Gene3D" id="3.90.320.10">
    <property type="match status" value="1"/>
</dbReference>
<evidence type="ECO:0000313" key="2">
    <source>
        <dbReference type="EMBL" id="CAB5225839.1"/>
    </source>
</evidence>
<sequence>MCLYANSIDTEKTDKDMKNILKELYNPENYTKSAVAKEDAQQKTEVKKEEEQPKYKKGTFFSNIDLSNKEVKQSKAYTEYPVKSLGIISVIDKHIEQKKNEPRFGFHPSSISLEDPFCARYHAFRHTRDALFQTGIFETIEEANQVLSIRGRSIDVALQRVFDTGHALHSMYQNDYLSSILWGKWERYNKETKLAEEHIGHKPEGRGWEYIEPTIKNSEYEIKGHTDGILRINDEWYLLEIKSANDASWSFMHSPRDAHQKQAQLYLHSTLIGFEDIEPKGVVFLYVNKNTSKEKEFLVLKDSTMIQPIFDGLKLFYDCLDKQELPSKVCLRKKCPRANDCPAQELCFMLDAGVVGAKQLQNMITNR</sequence>
<protein>
    <submittedName>
        <fullName evidence="2">PD-(D/E)XK nuclease superfamily</fullName>
    </submittedName>
</protein>
<gene>
    <name evidence="2" type="ORF">UFOVP755_11</name>
</gene>